<dbReference type="PANTHER" id="PTHR14152:SF5">
    <property type="entry name" value="U4_U6.U5 TRI-SNRNP-ASSOCIATED PROTEIN 1"/>
    <property type="match status" value="1"/>
</dbReference>
<gene>
    <name evidence="8" type="ORF">C8J55DRAFT_601884</name>
</gene>
<name>A0A9W9E0E2_9AGAR</name>
<dbReference type="GO" id="GO:0000481">
    <property type="term" value="P:maturation of 5S rRNA"/>
    <property type="evidence" value="ECO:0007669"/>
    <property type="project" value="TreeGrafter"/>
</dbReference>
<comment type="similarity">
    <text evidence="2">Belongs to the SNU66/SART1 family.</text>
</comment>
<dbReference type="GO" id="GO:0045292">
    <property type="term" value="P:mRNA cis splicing, via spliceosome"/>
    <property type="evidence" value="ECO:0007669"/>
    <property type="project" value="TreeGrafter"/>
</dbReference>
<feature type="region of interest" description="Disordered" evidence="7">
    <location>
        <begin position="19"/>
        <end position="56"/>
    </location>
</feature>
<keyword evidence="6" id="KW-0175">Coiled coil</keyword>
<protein>
    <submittedName>
        <fullName evidence="8">SART-1 family-domain-containing protein</fullName>
    </submittedName>
</protein>
<accession>A0A9W9E0E2</accession>
<evidence type="ECO:0000256" key="2">
    <source>
        <dbReference type="ARBA" id="ARBA00006076"/>
    </source>
</evidence>
<feature type="coiled-coil region" evidence="6">
    <location>
        <begin position="156"/>
        <end position="186"/>
    </location>
</feature>
<evidence type="ECO:0000256" key="1">
    <source>
        <dbReference type="ARBA" id="ARBA00004123"/>
    </source>
</evidence>
<feature type="region of interest" description="Disordered" evidence="7">
    <location>
        <begin position="391"/>
        <end position="426"/>
    </location>
</feature>
<keyword evidence="3" id="KW-0507">mRNA processing</keyword>
<reference evidence="8" key="2">
    <citation type="journal article" date="2023" name="Proc. Natl. Acad. Sci. U.S.A.">
        <title>A global phylogenomic analysis of the shiitake genus Lentinula.</title>
        <authorList>
            <person name="Sierra-Patev S."/>
            <person name="Min B."/>
            <person name="Naranjo-Ortiz M."/>
            <person name="Looney B."/>
            <person name="Konkel Z."/>
            <person name="Slot J.C."/>
            <person name="Sakamoto Y."/>
            <person name="Steenwyk J.L."/>
            <person name="Rokas A."/>
            <person name="Carro J."/>
            <person name="Camarero S."/>
            <person name="Ferreira P."/>
            <person name="Molpeceres G."/>
            <person name="Ruiz-Duenas F.J."/>
            <person name="Serrano A."/>
            <person name="Henrissat B."/>
            <person name="Drula E."/>
            <person name="Hughes K.W."/>
            <person name="Mata J.L."/>
            <person name="Ishikawa N.K."/>
            <person name="Vargas-Isla R."/>
            <person name="Ushijima S."/>
            <person name="Smith C.A."/>
            <person name="Donoghue J."/>
            <person name="Ahrendt S."/>
            <person name="Andreopoulos W."/>
            <person name="He G."/>
            <person name="LaButti K."/>
            <person name="Lipzen A."/>
            <person name="Ng V."/>
            <person name="Riley R."/>
            <person name="Sandor L."/>
            <person name="Barry K."/>
            <person name="Martinez A.T."/>
            <person name="Xiao Y."/>
            <person name="Gibbons J.G."/>
            <person name="Terashima K."/>
            <person name="Grigoriev I.V."/>
            <person name="Hibbett D."/>
        </authorList>
    </citation>
    <scope>NUCLEOTIDE SEQUENCE</scope>
    <source>
        <strain evidence="8">Sp2 HRB7682 ss15</strain>
    </source>
</reference>
<evidence type="ECO:0000313" key="8">
    <source>
        <dbReference type="EMBL" id="KAJ4494963.1"/>
    </source>
</evidence>
<feature type="region of interest" description="Disordered" evidence="7">
    <location>
        <begin position="271"/>
        <end position="311"/>
    </location>
</feature>
<evidence type="ECO:0000256" key="3">
    <source>
        <dbReference type="ARBA" id="ARBA00022664"/>
    </source>
</evidence>
<dbReference type="InterPro" id="IPR045347">
    <property type="entry name" value="HIND"/>
</dbReference>
<dbReference type="InterPro" id="IPR005011">
    <property type="entry name" value="SNU66/SART1"/>
</dbReference>
<feature type="compositionally biased region" description="Basic residues" evidence="7">
    <location>
        <begin position="272"/>
        <end position="283"/>
    </location>
</feature>
<feature type="compositionally biased region" description="Polar residues" evidence="7">
    <location>
        <begin position="734"/>
        <end position="751"/>
    </location>
</feature>
<comment type="subcellular location">
    <subcellularLocation>
        <location evidence="1">Nucleus</location>
    </subcellularLocation>
</comment>
<keyword evidence="5" id="KW-0539">Nucleus</keyword>
<feature type="compositionally biased region" description="Basic and acidic residues" evidence="7">
    <location>
        <begin position="38"/>
        <end position="56"/>
    </location>
</feature>
<comment type="caution">
    <text evidence="8">The sequence shown here is derived from an EMBL/GenBank/DDBJ whole genome shotgun (WGS) entry which is preliminary data.</text>
</comment>
<dbReference type="AlphaFoldDB" id="A0A9W9E0E2"/>
<sequence>MSMEESISLEETNRIRISIGLKPITDDSNPVDDEEKQAEDNYAKRREHEAKERETKEIADRIAKVRNRRELNASLKGPTLGDADDDTDNVLKWIKKNKKKEKELAKKRLQEFDRMDKAIQEDYTERDLAGLKVSHDFDTMDEGDARILTLKDSRILDNEEDELQNIEMAEDERQRKNQELKTKKHDYTGYDDDEFVEGNVGMKRAVLAKYDEEIEGATEIGFRLGSSVVSKKVANKPKIETTTSLNKTLLSIDYKKNLETTDYLKEGDIGFKKPKTKKKRPNRRVPAEAELAPENEMDMDPTPVPRVPDLDVNFVDDDELQAALARSRRAKLAKPKKVTPEELARRVAEEREEQEKKASTKAEDGDIKMGDDEEAGGLVFDDTSEFVRAVGNNPITVKKEPKEKTLPSAREFSRPHSLSRDVSMAPGDEVLHEIEAGEAVKDEDDDDEDDMEILNRIEAAIKAEESEQHNAADNAVGTSSEQNFKSGMASTLNILRQQGILAAPSSDQKEREHTQLQRDLWLADQRRRVAQRELERLQSRGGNKDQATREYENRLREQQEARENLETFKHYKPDVNIVYYDEHGRALTPKEAWKALSHKFHGKGSGKMKTEKRLKKIEEEKKQLAMASGDTPLSMSAAFQQRQLKAGQAHFVLSVGNRGAVPQAADFFDAQPLSKGKTEKMKKKKESKNAKAAMESGLMTLPTPSLANGGSPAPTGFASVGSNGSPGPRAGFSRISSTVETTSQNGTGTPSERSKVAFGFGTKRKANEEATGSPPAKRR</sequence>
<dbReference type="GO" id="GO:0046540">
    <property type="term" value="C:U4/U6 x U5 tri-snRNP complex"/>
    <property type="evidence" value="ECO:0007669"/>
    <property type="project" value="InterPro"/>
</dbReference>
<dbReference type="EMBL" id="JANVFS010000002">
    <property type="protein sequence ID" value="KAJ4494963.1"/>
    <property type="molecule type" value="Genomic_DNA"/>
</dbReference>
<dbReference type="PANTHER" id="PTHR14152">
    <property type="entry name" value="SQUAMOUS CELL CARCINOMA ANTIGEN RECOGNISED BY CYTOTOXIC T LYMPHOCYTES"/>
    <property type="match status" value="1"/>
</dbReference>
<evidence type="ECO:0000313" key="9">
    <source>
        <dbReference type="Proteomes" id="UP001150238"/>
    </source>
</evidence>
<feature type="region of interest" description="Disordered" evidence="7">
    <location>
        <begin position="675"/>
        <end position="779"/>
    </location>
</feature>
<feature type="compositionally biased region" description="Basic and acidic residues" evidence="7">
    <location>
        <begin position="338"/>
        <end position="370"/>
    </location>
</feature>
<organism evidence="8 9">
    <name type="scientific">Lentinula lateritia</name>
    <dbReference type="NCBI Taxonomy" id="40482"/>
    <lineage>
        <taxon>Eukaryota</taxon>
        <taxon>Fungi</taxon>
        <taxon>Dikarya</taxon>
        <taxon>Basidiomycota</taxon>
        <taxon>Agaricomycotina</taxon>
        <taxon>Agaricomycetes</taxon>
        <taxon>Agaricomycetidae</taxon>
        <taxon>Agaricales</taxon>
        <taxon>Marasmiineae</taxon>
        <taxon>Omphalotaceae</taxon>
        <taxon>Lentinula</taxon>
    </lineage>
</organism>
<keyword evidence="4" id="KW-0508">mRNA splicing</keyword>
<evidence type="ECO:0000256" key="7">
    <source>
        <dbReference type="SAM" id="MobiDB-lite"/>
    </source>
</evidence>
<dbReference type="Pfam" id="PF19252">
    <property type="entry name" value="HIND"/>
    <property type="match status" value="1"/>
</dbReference>
<proteinExistence type="inferred from homology"/>
<dbReference type="Proteomes" id="UP001150238">
    <property type="component" value="Unassembled WGS sequence"/>
</dbReference>
<feature type="region of interest" description="Disordered" evidence="7">
    <location>
        <begin position="328"/>
        <end position="378"/>
    </location>
</feature>
<reference evidence="8" key="1">
    <citation type="submission" date="2022-08" db="EMBL/GenBank/DDBJ databases">
        <authorList>
            <consortium name="DOE Joint Genome Institute"/>
            <person name="Min B."/>
            <person name="Riley R."/>
            <person name="Sierra-Patev S."/>
            <person name="Naranjo-Ortiz M."/>
            <person name="Looney B."/>
            <person name="Konkel Z."/>
            <person name="Slot J.C."/>
            <person name="Sakamoto Y."/>
            <person name="Steenwyk J.L."/>
            <person name="Rokas A."/>
            <person name="Carro J."/>
            <person name="Camarero S."/>
            <person name="Ferreira P."/>
            <person name="Molpeceres G."/>
            <person name="Ruiz-Duenas F.J."/>
            <person name="Serrano A."/>
            <person name="Henrissat B."/>
            <person name="Drula E."/>
            <person name="Hughes K.W."/>
            <person name="Mata J.L."/>
            <person name="Ishikawa N.K."/>
            <person name="Vargas-Isla R."/>
            <person name="Ushijima S."/>
            <person name="Smith C.A."/>
            <person name="Ahrendt S."/>
            <person name="Andreopoulos W."/>
            <person name="He G."/>
            <person name="Labutti K."/>
            <person name="Lipzen A."/>
            <person name="Ng V."/>
            <person name="Sandor L."/>
            <person name="Barry K."/>
            <person name="Martinez A.T."/>
            <person name="Xiao Y."/>
            <person name="Gibbons J.G."/>
            <person name="Terashima K."/>
            <person name="Hibbett D.S."/>
            <person name="Grigoriev I.V."/>
        </authorList>
    </citation>
    <scope>NUCLEOTIDE SEQUENCE</scope>
    <source>
        <strain evidence="8">Sp2 HRB7682 ss15</strain>
    </source>
</reference>
<evidence type="ECO:0000256" key="6">
    <source>
        <dbReference type="SAM" id="Coils"/>
    </source>
</evidence>
<feature type="compositionally biased region" description="Basic residues" evidence="7">
    <location>
        <begin position="328"/>
        <end position="337"/>
    </location>
</feature>
<evidence type="ECO:0000256" key="4">
    <source>
        <dbReference type="ARBA" id="ARBA00023187"/>
    </source>
</evidence>
<evidence type="ECO:0000256" key="5">
    <source>
        <dbReference type="ARBA" id="ARBA00023242"/>
    </source>
</evidence>
<dbReference type="Pfam" id="PF03343">
    <property type="entry name" value="SART-1"/>
    <property type="match status" value="1"/>
</dbReference>